<dbReference type="GO" id="GO:0006334">
    <property type="term" value="P:nucleosome assembly"/>
    <property type="evidence" value="ECO:0007669"/>
    <property type="project" value="InterPro"/>
</dbReference>
<proteinExistence type="predicted"/>
<evidence type="ECO:0000313" key="15">
    <source>
        <dbReference type="Proteomes" id="UP000436088"/>
    </source>
</evidence>
<dbReference type="InterPro" id="IPR017930">
    <property type="entry name" value="Myb_dom"/>
</dbReference>
<sequence length="545" mass="59460">MCRNLFVHEGRLTSGLHLISKARALQDHVYAQVHADPTPFLSSSLSSRWCKPSNSIIKINVDGGVSPTGMPVVGIIARDEYRMVVIGQTFSLTAIAEAYTITIDPQIGGPSITCGPFEFGGYLVHGLVAMQAKRDHRSPYTRCDLVGRHASGSNSSVILLKSRQSFATSCGERMKLCMRHARRKRSPCTSEEVACMQWGAGKYAAGSRAQDKIAQRAWRPTMSPGVHGDLQGRPEGMATYAGKLPRRRNLLMGAPKQKWTAEEEAALKAGVLKHGTGKWRNILSDPEFSSVLRSRSNVDLKDKWRNINATAIWGSRQKAKLALKRNQMAAKHDDNHMALITVPPSEEIVYPKPLAIYSGTPRATGSKKLISRLENILLEAITSLREPGGSDRASIALYIEEKYAAQPNLKKLLATKLKLLVANGTLTKVKHKYRIAPHSTISEARRTPLLALEGRQKDSTKAEKKGINNILTKTQVDAELSKMKSMTAEEAAAAAARAVAEAEVAIAEAEKAAREAEAAEAEAEAAKIFAKAAAKALKSRMLVTW</sequence>
<dbReference type="Pfam" id="PF00538">
    <property type="entry name" value="Linker_histone"/>
    <property type="match status" value="1"/>
</dbReference>
<keyword evidence="4" id="KW-0805">Transcription regulation</keyword>
<keyword evidence="5 10" id="KW-0175">Coiled coil</keyword>
<evidence type="ECO:0000256" key="1">
    <source>
        <dbReference type="ARBA" id="ARBA00004286"/>
    </source>
</evidence>
<evidence type="ECO:0000259" key="13">
    <source>
        <dbReference type="PROSITE" id="PS51504"/>
    </source>
</evidence>
<evidence type="ECO:0000256" key="4">
    <source>
        <dbReference type="ARBA" id="ARBA00023015"/>
    </source>
</evidence>
<keyword evidence="7" id="KW-0804">Transcription</keyword>
<feature type="domain" description="H15" evidence="13">
    <location>
        <begin position="366"/>
        <end position="437"/>
    </location>
</feature>
<evidence type="ECO:0000313" key="14">
    <source>
        <dbReference type="EMBL" id="KAE8655828.1"/>
    </source>
</evidence>
<dbReference type="PROSITE" id="PS50090">
    <property type="entry name" value="MYB_LIKE"/>
    <property type="match status" value="1"/>
</dbReference>
<dbReference type="InterPro" id="IPR009057">
    <property type="entry name" value="Homeodomain-like_sf"/>
</dbReference>
<organism evidence="14 15">
    <name type="scientific">Hibiscus syriacus</name>
    <name type="common">Rose of Sharon</name>
    <dbReference type="NCBI Taxonomy" id="106335"/>
    <lineage>
        <taxon>Eukaryota</taxon>
        <taxon>Viridiplantae</taxon>
        <taxon>Streptophyta</taxon>
        <taxon>Embryophyta</taxon>
        <taxon>Tracheophyta</taxon>
        <taxon>Spermatophyta</taxon>
        <taxon>Magnoliopsida</taxon>
        <taxon>eudicotyledons</taxon>
        <taxon>Gunneridae</taxon>
        <taxon>Pentapetalae</taxon>
        <taxon>rosids</taxon>
        <taxon>malvids</taxon>
        <taxon>Malvales</taxon>
        <taxon>Malvaceae</taxon>
        <taxon>Malvoideae</taxon>
        <taxon>Hibiscus</taxon>
    </lineage>
</organism>
<evidence type="ECO:0000256" key="9">
    <source>
        <dbReference type="ARBA" id="ARBA00032813"/>
    </source>
</evidence>
<evidence type="ECO:0000256" key="2">
    <source>
        <dbReference type="ARBA" id="ARBA00004604"/>
    </source>
</evidence>
<comment type="caution">
    <text evidence="14">The sequence shown here is derived from an EMBL/GenBank/DDBJ whole genome shotgun (WGS) entry which is preliminary data.</text>
</comment>
<evidence type="ECO:0000259" key="11">
    <source>
        <dbReference type="PROSITE" id="PS50090"/>
    </source>
</evidence>
<dbReference type="InterPro" id="IPR001005">
    <property type="entry name" value="SANT/Myb"/>
</dbReference>
<evidence type="ECO:0000256" key="6">
    <source>
        <dbReference type="ARBA" id="ARBA00023125"/>
    </source>
</evidence>
<dbReference type="Gene3D" id="1.10.10.10">
    <property type="entry name" value="Winged helix-like DNA-binding domain superfamily/Winged helix DNA-binding domain"/>
    <property type="match status" value="1"/>
</dbReference>
<evidence type="ECO:0000256" key="3">
    <source>
        <dbReference type="ARBA" id="ARBA00022454"/>
    </source>
</evidence>
<keyword evidence="8" id="KW-0539">Nucleus</keyword>
<evidence type="ECO:0000256" key="10">
    <source>
        <dbReference type="SAM" id="Coils"/>
    </source>
</evidence>
<dbReference type="Proteomes" id="UP000436088">
    <property type="component" value="Unassembled WGS sequence"/>
</dbReference>
<dbReference type="GO" id="GO:0005730">
    <property type="term" value="C:nucleolus"/>
    <property type="evidence" value="ECO:0007669"/>
    <property type="project" value="UniProtKB-SubCell"/>
</dbReference>
<keyword evidence="6" id="KW-0238">DNA-binding</keyword>
<comment type="subcellular location">
    <subcellularLocation>
        <location evidence="1">Chromosome</location>
    </subcellularLocation>
    <subcellularLocation>
        <location evidence="2">Nucleus</location>
        <location evidence="2">Nucleolus</location>
    </subcellularLocation>
</comment>
<dbReference type="PROSITE" id="PS51294">
    <property type="entry name" value="HTH_MYB"/>
    <property type="match status" value="1"/>
</dbReference>
<evidence type="ECO:0000256" key="8">
    <source>
        <dbReference type="ARBA" id="ARBA00023242"/>
    </source>
</evidence>
<reference evidence="14" key="1">
    <citation type="submission" date="2019-09" db="EMBL/GenBank/DDBJ databases">
        <title>Draft genome information of white flower Hibiscus syriacus.</title>
        <authorList>
            <person name="Kim Y.-M."/>
        </authorList>
    </citation>
    <scope>NUCLEOTIDE SEQUENCE [LARGE SCALE GENOMIC DNA]</scope>
    <source>
        <strain evidence="14">YM2019G1</strain>
    </source>
</reference>
<evidence type="ECO:0000256" key="5">
    <source>
        <dbReference type="ARBA" id="ARBA00023054"/>
    </source>
</evidence>
<dbReference type="PANTHER" id="PTHR46267">
    <property type="entry name" value="SINGLE MYB HISTONE 4"/>
    <property type="match status" value="1"/>
</dbReference>
<keyword evidence="3" id="KW-0158">Chromosome</keyword>
<keyword evidence="15" id="KW-1185">Reference proteome</keyword>
<dbReference type="GO" id="GO:0000786">
    <property type="term" value="C:nucleosome"/>
    <property type="evidence" value="ECO:0007669"/>
    <property type="project" value="InterPro"/>
</dbReference>
<dbReference type="InterPro" id="IPR005818">
    <property type="entry name" value="Histone_H1/H5_H15"/>
</dbReference>
<dbReference type="FunFam" id="1.10.10.60:FF:000168">
    <property type="entry name" value="Telomere repeat-binding factor 1"/>
    <property type="match status" value="1"/>
</dbReference>
<name>A0A6A2WD59_HIBSY</name>
<dbReference type="InterPro" id="IPR044597">
    <property type="entry name" value="SMH1-6"/>
</dbReference>
<feature type="domain" description="Myb-like" evidence="11">
    <location>
        <begin position="256"/>
        <end position="308"/>
    </location>
</feature>
<feature type="coiled-coil region" evidence="10">
    <location>
        <begin position="492"/>
        <end position="529"/>
    </location>
</feature>
<evidence type="ECO:0000259" key="12">
    <source>
        <dbReference type="PROSITE" id="PS51294"/>
    </source>
</evidence>
<dbReference type="GO" id="GO:0003691">
    <property type="term" value="F:double-stranded telomeric DNA binding"/>
    <property type="evidence" value="ECO:0007669"/>
    <property type="project" value="InterPro"/>
</dbReference>
<dbReference type="Gene3D" id="1.10.10.60">
    <property type="entry name" value="Homeodomain-like"/>
    <property type="match status" value="1"/>
</dbReference>
<protein>
    <recommendedName>
        <fullName evidence="9">MYB transcription factor</fullName>
    </recommendedName>
</protein>
<evidence type="ECO:0000256" key="7">
    <source>
        <dbReference type="ARBA" id="ARBA00023163"/>
    </source>
</evidence>
<dbReference type="PANTHER" id="PTHR46267:SF11">
    <property type="entry name" value="TELOMERE REPEAT-BINDING FACTOR 2"/>
    <property type="match status" value="1"/>
</dbReference>
<dbReference type="Pfam" id="PF00249">
    <property type="entry name" value="Myb_DNA-binding"/>
    <property type="match status" value="1"/>
</dbReference>
<dbReference type="SUPFAM" id="SSF46689">
    <property type="entry name" value="Homeodomain-like"/>
    <property type="match status" value="1"/>
</dbReference>
<dbReference type="SUPFAM" id="SSF46785">
    <property type="entry name" value="Winged helix' DNA-binding domain"/>
    <property type="match status" value="1"/>
</dbReference>
<dbReference type="InterPro" id="IPR036390">
    <property type="entry name" value="WH_DNA-bd_sf"/>
</dbReference>
<feature type="domain" description="HTH myb-type" evidence="12">
    <location>
        <begin position="256"/>
        <end position="312"/>
    </location>
</feature>
<dbReference type="AlphaFoldDB" id="A0A6A2WD59"/>
<dbReference type="SMART" id="SM00526">
    <property type="entry name" value="H15"/>
    <property type="match status" value="1"/>
</dbReference>
<dbReference type="SMART" id="SM00717">
    <property type="entry name" value="SANT"/>
    <property type="match status" value="1"/>
</dbReference>
<dbReference type="PROSITE" id="PS51504">
    <property type="entry name" value="H15"/>
    <property type="match status" value="1"/>
</dbReference>
<gene>
    <name evidence="14" type="ORF">F3Y22_tig00117016pilonHSYRG00020</name>
</gene>
<dbReference type="CDD" id="cd11660">
    <property type="entry name" value="SANT_TRF"/>
    <property type="match status" value="1"/>
</dbReference>
<accession>A0A6A2WD59</accession>
<dbReference type="InterPro" id="IPR036388">
    <property type="entry name" value="WH-like_DNA-bd_sf"/>
</dbReference>
<dbReference type="EMBL" id="VEPZ02001774">
    <property type="protein sequence ID" value="KAE8655828.1"/>
    <property type="molecule type" value="Genomic_DNA"/>
</dbReference>